<evidence type="ECO:0000313" key="2">
    <source>
        <dbReference type="Proteomes" id="UP000059680"/>
    </source>
</evidence>
<evidence type="ECO:0000313" key="1">
    <source>
        <dbReference type="EMBL" id="BAS78402.1"/>
    </source>
</evidence>
<reference evidence="1 2" key="3">
    <citation type="journal article" date="2013" name="Rice">
        <title>Improvement of the Oryza sativa Nipponbare reference genome using next generation sequence and optical map data.</title>
        <authorList>
            <person name="Kawahara Y."/>
            <person name="de la Bastide M."/>
            <person name="Hamilton J.P."/>
            <person name="Kanamori H."/>
            <person name="McCombie W.R."/>
            <person name="Ouyang S."/>
            <person name="Schwartz D.C."/>
            <person name="Tanaka T."/>
            <person name="Wu J."/>
            <person name="Zhou S."/>
            <person name="Childs K.L."/>
            <person name="Davidson R.M."/>
            <person name="Lin H."/>
            <person name="Quesada-Ocampo L."/>
            <person name="Vaillancourt B."/>
            <person name="Sakai H."/>
            <person name="Lee S.S."/>
            <person name="Kim J."/>
            <person name="Numa H."/>
            <person name="Itoh T."/>
            <person name="Buell C.R."/>
            <person name="Matsumoto T."/>
        </authorList>
    </citation>
    <scope>NUCLEOTIDE SEQUENCE [LARGE SCALE GENOMIC DNA]</scope>
    <source>
        <strain evidence="2">cv. Nipponbare</strain>
    </source>
</reference>
<accession>A0A0P0VID8</accession>
<reference evidence="1 2" key="2">
    <citation type="journal article" date="2013" name="Plant Cell Physiol.">
        <title>Rice Annotation Project Database (RAP-DB): an integrative and interactive database for rice genomics.</title>
        <authorList>
            <person name="Sakai H."/>
            <person name="Lee S.S."/>
            <person name="Tanaka T."/>
            <person name="Numa H."/>
            <person name="Kim J."/>
            <person name="Kawahara Y."/>
            <person name="Wakimoto H."/>
            <person name="Yang C.C."/>
            <person name="Iwamoto M."/>
            <person name="Abe T."/>
            <person name="Yamada Y."/>
            <person name="Muto A."/>
            <person name="Inokuchi H."/>
            <person name="Ikemura T."/>
            <person name="Matsumoto T."/>
            <person name="Sasaki T."/>
            <person name="Itoh T."/>
        </authorList>
    </citation>
    <scope>NUCLEOTIDE SEQUENCE [LARGE SCALE GENOMIC DNA]</scope>
    <source>
        <strain evidence="2">cv. Nipponbare</strain>
    </source>
</reference>
<dbReference type="PaxDb" id="39947-A0A0P0VID8"/>
<dbReference type="AlphaFoldDB" id="A0A0P0VID8"/>
<dbReference type="Proteomes" id="UP000059680">
    <property type="component" value="Chromosome 2"/>
</dbReference>
<name>A0A0P0VID8_ORYSJ</name>
<dbReference type="InParanoid" id="A0A0P0VID8"/>
<keyword evidence="2" id="KW-1185">Reference proteome</keyword>
<organism evidence="1 2">
    <name type="scientific">Oryza sativa subsp. japonica</name>
    <name type="common">Rice</name>
    <dbReference type="NCBI Taxonomy" id="39947"/>
    <lineage>
        <taxon>Eukaryota</taxon>
        <taxon>Viridiplantae</taxon>
        <taxon>Streptophyta</taxon>
        <taxon>Embryophyta</taxon>
        <taxon>Tracheophyta</taxon>
        <taxon>Spermatophyta</taxon>
        <taxon>Magnoliopsida</taxon>
        <taxon>Liliopsida</taxon>
        <taxon>Poales</taxon>
        <taxon>Poaceae</taxon>
        <taxon>BOP clade</taxon>
        <taxon>Oryzoideae</taxon>
        <taxon>Oryzeae</taxon>
        <taxon>Oryzinae</taxon>
        <taxon>Oryza</taxon>
        <taxon>Oryza sativa</taxon>
    </lineage>
</organism>
<reference evidence="2" key="1">
    <citation type="journal article" date="2005" name="Nature">
        <title>The map-based sequence of the rice genome.</title>
        <authorList>
            <consortium name="International rice genome sequencing project (IRGSP)"/>
            <person name="Matsumoto T."/>
            <person name="Wu J."/>
            <person name="Kanamori H."/>
            <person name="Katayose Y."/>
            <person name="Fujisawa M."/>
            <person name="Namiki N."/>
            <person name="Mizuno H."/>
            <person name="Yamamoto K."/>
            <person name="Antonio B.A."/>
            <person name="Baba T."/>
            <person name="Sakata K."/>
            <person name="Nagamura Y."/>
            <person name="Aoki H."/>
            <person name="Arikawa K."/>
            <person name="Arita K."/>
            <person name="Bito T."/>
            <person name="Chiden Y."/>
            <person name="Fujitsuka N."/>
            <person name="Fukunaka R."/>
            <person name="Hamada M."/>
            <person name="Harada C."/>
            <person name="Hayashi A."/>
            <person name="Hijishita S."/>
            <person name="Honda M."/>
            <person name="Hosokawa S."/>
            <person name="Ichikawa Y."/>
            <person name="Idonuma A."/>
            <person name="Iijima M."/>
            <person name="Ikeda M."/>
            <person name="Ikeno M."/>
            <person name="Ito K."/>
            <person name="Ito S."/>
            <person name="Ito T."/>
            <person name="Ito Y."/>
            <person name="Ito Y."/>
            <person name="Iwabuchi A."/>
            <person name="Kamiya K."/>
            <person name="Karasawa W."/>
            <person name="Kurita K."/>
            <person name="Katagiri S."/>
            <person name="Kikuta A."/>
            <person name="Kobayashi H."/>
            <person name="Kobayashi N."/>
            <person name="Machita K."/>
            <person name="Maehara T."/>
            <person name="Masukawa M."/>
            <person name="Mizubayashi T."/>
            <person name="Mukai Y."/>
            <person name="Nagasaki H."/>
            <person name="Nagata Y."/>
            <person name="Naito S."/>
            <person name="Nakashima M."/>
            <person name="Nakama Y."/>
            <person name="Nakamichi Y."/>
            <person name="Nakamura M."/>
            <person name="Meguro A."/>
            <person name="Negishi M."/>
            <person name="Ohta I."/>
            <person name="Ohta T."/>
            <person name="Okamoto M."/>
            <person name="Ono N."/>
            <person name="Saji S."/>
            <person name="Sakaguchi M."/>
            <person name="Sakai K."/>
            <person name="Shibata M."/>
            <person name="Shimokawa T."/>
            <person name="Song J."/>
            <person name="Takazaki Y."/>
            <person name="Terasawa K."/>
            <person name="Tsugane M."/>
            <person name="Tsuji K."/>
            <person name="Ueda S."/>
            <person name="Waki K."/>
            <person name="Yamagata H."/>
            <person name="Yamamoto M."/>
            <person name="Yamamoto S."/>
            <person name="Yamane H."/>
            <person name="Yoshiki S."/>
            <person name="Yoshihara R."/>
            <person name="Yukawa K."/>
            <person name="Zhong H."/>
            <person name="Yano M."/>
            <person name="Yuan Q."/>
            <person name="Ouyang S."/>
            <person name="Liu J."/>
            <person name="Jones K.M."/>
            <person name="Gansberger K."/>
            <person name="Moffat K."/>
            <person name="Hill J."/>
            <person name="Bera J."/>
            <person name="Fadrosh D."/>
            <person name="Jin S."/>
            <person name="Johri S."/>
            <person name="Kim M."/>
            <person name="Overton L."/>
            <person name="Reardon M."/>
            <person name="Tsitrin T."/>
            <person name="Vuong H."/>
            <person name="Weaver B."/>
            <person name="Ciecko A."/>
            <person name="Tallon L."/>
            <person name="Jackson J."/>
            <person name="Pai G."/>
            <person name="Aken S.V."/>
            <person name="Utterback T."/>
            <person name="Reidmuller S."/>
            <person name="Feldblyum T."/>
            <person name="Hsiao J."/>
            <person name="Zismann V."/>
            <person name="Iobst S."/>
            <person name="de Vazeille A.R."/>
            <person name="Buell C.R."/>
            <person name="Ying K."/>
            <person name="Li Y."/>
            <person name="Lu T."/>
            <person name="Huang Y."/>
            <person name="Zhao Q."/>
            <person name="Feng Q."/>
            <person name="Zhang L."/>
            <person name="Zhu J."/>
            <person name="Weng Q."/>
            <person name="Mu J."/>
            <person name="Lu Y."/>
            <person name="Fan D."/>
            <person name="Liu Y."/>
            <person name="Guan J."/>
            <person name="Zhang Y."/>
            <person name="Yu S."/>
            <person name="Liu X."/>
            <person name="Zhang Y."/>
            <person name="Hong G."/>
            <person name="Han B."/>
            <person name="Choisne N."/>
            <person name="Demange N."/>
            <person name="Orjeda G."/>
            <person name="Samain S."/>
            <person name="Cattolico L."/>
            <person name="Pelletier E."/>
            <person name="Couloux A."/>
            <person name="Segurens B."/>
            <person name="Wincker P."/>
            <person name="D'Hont A."/>
            <person name="Scarpelli C."/>
            <person name="Weissenbach J."/>
            <person name="Salanoubat M."/>
            <person name="Quetier F."/>
            <person name="Yu Y."/>
            <person name="Kim H.R."/>
            <person name="Rambo T."/>
            <person name="Currie J."/>
            <person name="Collura K."/>
            <person name="Luo M."/>
            <person name="Yang T."/>
            <person name="Ammiraju J.S.S."/>
            <person name="Engler F."/>
            <person name="Soderlund C."/>
            <person name="Wing R.A."/>
            <person name="Palmer L.E."/>
            <person name="de la Bastide M."/>
            <person name="Spiegel L."/>
            <person name="Nascimento L."/>
            <person name="Zutavern T."/>
            <person name="O'Shaughnessy A."/>
            <person name="Dike S."/>
            <person name="Dedhia N."/>
            <person name="Preston R."/>
            <person name="Balija V."/>
            <person name="McCombie W.R."/>
            <person name="Chow T."/>
            <person name="Chen H."/>
            <person name="Chung M."/>
            <person name="Chen C."/>
            <person name="Shaw J."/>
            <person name="Wu H."/>
            <person name="Hsiao K."/>
            <person name="Chao Y."/>
            <person name="Chu M."/>
            <person name="Cheng C."/>
            <person name="Hour A."/>
            <person name="Lee P."/>
            <person name="Lin S."/>
            <person name="Lin Y."/>
            <person name="Liou J."/>
            <person name="Liu S."/>
            <person name="Hsing Y."/>
            <person name="Raghuvanshi S."/>
            <person name="Mohanty A."/>
            <person name="Bharti A.K."/>
            <person name="Gaur A."/>
            <person name="Gupta V."/>
            <person name="Kumar D."/>
            <person name="Ravi V."/>
            <person name="Vij S."/>
            <person name="Kapur A."/>
            <person name="Khurana P."/>
            <person name="Khurana P."/>
            <person name="Khurana J.P."/>
            <person name="Tyagi A.K."/>
            <person name="Gaikwad K."/>
            <person name="Singh A."/>
            <person name="Dalal V."/>
            <person name="Srivastava S."/>
            <person name="Dixit A."/>
            <person name="Pal A.K."/>
            <person name="Ghazi I.A."/>
            <person name="Yadav M."/>
            <person name="Pandit A."/>
            <person name="Bhargava A."/>
            <person name="Sureshbabu K."/>
            <person name="Batra K."/>
            <person name="Sharma T.R."/>
            <person name="Mohapatra T."/>
            <person name="Singh N.K."/>
            <person name="Messing J."/>
            <person name="Nelson A.B."/>
            <person name="Fuks G."/>
            <person name="Kavchok S."/>
            <person name="Keizer G."/>
            <person name="Linton E."/>
            <person name="Llaca V."/>
            <person name="Song R."/>
            <person name="Tanyolac B."/>
            <person name="Young S."/>
            <person name="Ho-Il K."/>
            <person name="Hahn J.H."/>
            <person name="Sangsakoo G."/>
            <person name="Vanavichit A."/>
            <person name="de Mattos Luiz.A.T."/>
            <person name="Zimmer P.D."/>
            <person name="Malone G."/>
            <person name="Dellagostin O."/>
            <person name="de Oliveira A.C."/>
            <person name="Bevan M."/>
            <person name="Bancroft I."/>
            <person name="Minx P."/>
            <person name="Cordum H."/>
            <person name="Wilson R."/>
            <person name="Cheng Z."/>
            <person name="Jin W."/>
            <person name="Jiang J."/>
            <person name="Leong S.A."/>
            <person name="Iwama H."/>
            <person name="Gojobori T."/>
            <person name="Itoh T."/>
            <person name="Niimura Y."/>
            <person name="Fujii Y."/>
            <person name="Habara T."/>
            <person name="Sakai H."/>
            <person name="Sato Y."/>
            <person name="Wilson G."/>
            <person name="Kumar K."/>
            <person name="McCouch S."/>
            <person name="Juretic N."/>
            <person name="Hoen D."/>
            <person name="Wright S."/>
            <person name="Bruskiewich R."/>
            <person name="Bureau T."/>
            <person name="Miyao A."/>
            <person name="Hirochika H."/>
            <person name="Nishikawa T."/>
            <person name="Kadowaki K."/>
            <person name="Sugiura M."/>
            <person name="Burr B."/>
            <person name="Sasaki T."/>
        </authorList>
    </citation>
    <scope>NUCLEOTIDE SEQUENCE [LARGE SCALE GENOMIC DNA]</scope>
    <source>
        <strain evidence="2">cv. Nipponbare</strain>
    </source>
</reference>
<sequence>MLPKPLVVHAIVPLVGVHEREVPLTHWPPSCSHAIPTMAASSNKGKEGCNTLAHVVVKEGAYSPSCWRCCAKEHDVHGSYHHLQLLFSSSGRPFVSLVATSRLLTTVRDWEEVKRDKGGRREREE</sequence>
<proteinExistence type="predicted"/>
<dbReference type="EMBL" id="AP014958">
    <property type="protein sequence ID" value="BAS78402.1"/>
    <property type="molecule type" value="Genomic_DNA"/>
</dbReference>
<protein>
    <submittedName>
        <fullName evidence="1">Os02g0324900 protein</fullName>
    </submittedName>
</protein>
<gene>
    <name evidence="1" type="ordered locus">Os02g0324900</name>
    <name evidence="1" type="ORF">OSNPB_020324900</name>
</gene>